<name>A0ABV9MF76_9BACL</name>
<evidence type="ECO:0000313" key="2">
    <source>
        <dbReference type="Proteomes" id="UP001595932"/>
    </source>
</evidence>
<gene>
    <name evidence="1" type="ORF">ACFO5U_11275</name>
</gene>
<proteinExistence type="predicted"/>
<dbReference type="Proteomes" id="UP001595932">
    <property type="component" value="Unassembled WGS sequence"/>
</dbReference>
<sequence length="73" mass="8549">MKPLKGIIDRFEEDIAVVEIDGVTQDFQKRFFPAAAKPGDFVEINGNQVTILHEETEKRRKEIEELMDELWED</sequence>
<evidence type="ECO:0000313" key="1">
    <source>
        <dbReference type="EMBL" id="MFC4713450.1"/>
    </source>
</evidence>
<protein>
    <submittedName>
        <fullName evidence="1">DUF3006 domain-containing protein</fullName>
    </submittedName>
</protein>
<organism evidence="1 2">
    <name type="scientific">Planococcus dechangensis</name>
    <dbReference type="NCBI Taxonomy" id="1176255"/>
    <lineage>
        <taxon>Bacteria</taxon>
        <taxon>Bacillati</taxon>
        <taxon>Bacillota</taxon>
        <taxon>Bacilli</taxon>
        <taxon>Bacillales</taxon>
        <taxon>Caryophanaceae</taxon>
        <taxon>Planococcus</taxon>
    </lineage>
</organism>
<accession>A0ABV9MF76</accession>
<dbReference type="EMBL" id="JBHSGL010000005">
    <property type="protein sequence ID" value="MFC4713450.1"/>
    <property type="molecule type" value="Genomic_DNA"/>
</dbReference>
<dbReference type="InterPro" id="IPR021377">
    <property type="entry name" value="DUF3006"/>
</dbReference>
<keyword evidence="2" id="KW-1185">Reference proteome</keyword>
<dbReference type="Pfam" id="PF11213">
    <property type="entry name" value="DUF3006"/>
    <property type="match status" value="1"/>
</dbReference>
<reference evidence="2" key="1">
    <citation type="journal article" date="2019" name="Int. J. Syst. Evol. Microbiol.">
        <title>The Global Catalogue of Microorganisms (GCM) 10K type strain sequencing project: providing services to taxonomists for standard genome sequencing and annotation.</title>
        <authorList>
            <consortium name="The Broad Institute Genomics Platform"/>
            <consortium name="The Broad Institute Genome Sequencing Center for Infectious Disease"/>
            <person name="Wu L."/>
            <person name="Ma J."/>
        </authorList>
    </citation>
    <scope>NUCLEOTIDE SEQUENCE [LARGE SCALE GENOMIC DNA]</scope>
    <source>
        <strain evidence="2">CGMCC 1.12151</strain>
    </source>
</reference>
<comment type="caution">
    <text evidence="1">The sequence shown here is derived from an EMBL/GenBank/DDBJ whole genome shotgun (WGS) entry which is preliminary data.</text>
</comment>
<dbReference type="RefSeq" id="WP_377279160.1">
    <property type="nucleotide sequence ID" value="NZ_JBHSGL010000005.1"/>
</dbReference>